<evidence type="ECO:0000256" key="2">
    <source>
        <dbReference type="ARBA" id="ARBA00023150"/>
    </source>
</evidence>
<dbReference type="GO" id="GO:0016783">
    <property type="term" value="F:sulfurtransferase activity"/>
    <property type="evidence" value="ECO:0007669"/>
    <property type="project" value="InterPro"/>
</dbReference>
<dbReference type="PANTHER" id="PTHR30592:SF1">
    <property type="entry name" value="SULFUR CARRIER PROTEIN FDHD"/>
    <property type="match status" value="1"/>
</dbReference>
<dbReference type="GO" id="GO:0006777">
    <property type="term" value="P:Mo-molybdopterin cofactor biosynthetic process"/>
    <property type="evidence" value="ECO:0007669"/>
    <property type="project" value="UniProtKB-KW"/>
</dbReference>
<evidence type="ECO:0000256" key="1">
    <source>
        <dbReference type="ARBA" id="ARBA00022490"/>
    </source>
</evidence>
<dbReference type="PANTHER" id="PTHR30592">
    <property type="entry name" value="FORMATE DEHYDROGENASE"/>
    <property type="match status" value="1"/>
</dbReference>
<accession>A0A520KV05</accession>
<dbReference type="Pfam" id="PF02634">
    <property type="entry name" value="FdhD-NarQ"/>
    <property type="match status" value="1"/>
</dbReference>
<dbReference type="NCBIfam" id="TIGR00129">
    <property type="entry name" value="fdhD_narQ"/>
    <property type="match status" value="1"/>
</dbReference>
<dbReference type="SUPFAM" id="SSF53927">
    <property type="entry name" value="Cytidine deaminase-like"/>
    <property type="match status" value="1"/>
</dbReference>
<organism evidence="3 4">
    <name type="scientific">Candidatus Methanolliviera hydrocarbonicum</name>
    <dbReference type="NCBI Taxonomy" id="2491085"/>
    <lineage>
        <taxon>Archaea</taxon>
        <taxon>Methanobacteriati</taxon>
        <taxon>Methanobacteriota</taxon>
        <taxon>Candidatus Methanoliparia</taxon>
        <taxon>Candidatus Methanoliparales</taxon>
        <taxon>Candidatus Methanollivieraceae</taxon>
        <taxon>Candidatus Methanolliviera</taxon>
    </lineage>
</organism>
<evidence type="ECO:0000313" key="3">
    <source>
        <dbReference type="EMBL" id="RZN66496.1"/>
    </source>
</evidence>
<comment type="caution">
    <text evidence="3">The sequence shown here is derived from an EMBL/GenBank/DDBJ whole genome shotgun (WGS) entry which is preliminary data.</text>
</comment>
<dbReference type="InterPro" id="IPR016193">
    <property type="entry name" value="Cytidine_deaminase-like"/>
</dbReference>
<sequence>MTFGVRFGEEGSVEEIKTGEIVRWSYGERRRRIDQVARESEVVIRLNGINYNQIFCSSSHLEEMAIGNLISEGFDVSHVTNIKIERKNVFFIDVTMNDAEKIKPKKIGSKMRMTGRDVLKFAEELDENSFLFKKTGGTHVVGVCNGNNSIFVEDISRHCAIDKIIGICARDKIDSSQNVLVVSCRQTASTMRKVIIGRFPIVISLSAPTDLAIKFADEFGVTLIGFASPEQFNIYTHAWRIL</sequence>
<keyword evidence="1" id="KW-0963">Cytoplasm</keyword>
<dbReference type="Gene3D" id="3.40.140.10">
    <property type="entry name" value="Cytidine Deaminase, domain 2"/>
    <property type="match status" value="1"/>
</dbReference>
<name>A0A520KV05_9EURY</name>
<dbReference type="AlphaFoldDB" id="A0A520KV05"/>
<proteinExistence type="predicted"/>
<protein>
    <submittedName>
        <fullName evidence="3">Formate dehydrogenase accessory sulfurtransferase FdhD</fullName>
    </submittedName>
</protein>
<evidence type="ECO:0000313" key="4">
    <source>
        <dbReference type="Proteomes" id="UP000320766"/>
    </source>
</evidence>
<keyword evidence="3" id="KW-0808">Transferase</keyword>
<dbReference type="EMBL" id="RXIL01000160">
    <property type="protein sequence ID" value="RZN66496.1"/>
    <property type="molecule type" value="Genomic_DNA"/>
</dbReference>
<dbReference type="Proteomes" id="UP000320766">
    <property type="component" value="Unassembled WGS sequence"/>
</dbReference>
<dbReference type="InterPro" id="IPR003786">
    <property type="entry name" value="FdhD"/>
</dbReference>
<reference evidence="3 4" key="1">
    <citation type="journal article" date="2019" name="Nat. Microbiol.">
        <title>Wide diversity of methane and short-chain alkane metabolisms in uncultured archaea.</title>
        <authorList>
            <person name="Borrel G."/>
            <person name="Adam P.S."/>
            <person name="McKay L.J."/>
            <person name="Chen L.X."/>
            <person name="Sierra-Garcia I.N."/>
            <person name="Sieber C.M."/>
            <person name="Letourneur Q."/>
            <person name="Ghozlane A."/>
            <person name="Andersen G.L."/>
            <person name="Li W.J."/>
            <person name="Hallam S.J."/>
            <person name="Muyzer G."/>
            <person name="de Oliveira V.M."/>
            <person name="Inskeep W.P."/>
            <person name="Banfield J.F."/>
            <person name="Gribaldo S."/>
        </authorList>
    </citation>
    <scope>NUCLEOTIDE SEQUENCE [LARGE SCALE GENOMIC DNA]</scope>
    <source>
        <strain evidence="3">NM1b</strain>
    </source>
</reference>
<keyword evidence="2" id="KW-0501">Molybdenum cofactor biosynthesis</keyword>
<gene>
    <name evidence="3" type="primary">fdhD</name>
    <name evidence="3" type="ORF">EF807_08465</name>
</gene>
<dbReference type="PIRSF" id="PIRSF015626">
    <property type="entry name" value="FdhD"/>
    <property type="match status" value="1"/>
</dbReference>